<keyword evidence="1" id="KW-0175">Coiled coil</keyword>
<protein>
    <recommendedName>
        <fullName evidence="5">DUF4230 domain-containing protein</fullName>
    </recommendedName>
</protein>
<reference evidence="3 4" key="1">
    <citation type="journal article" date="2015" name="Genome Announc.">
        <title>Genome sequencing of 18 francisella strains to aid in assay development and testing.</title>
        <authorList>
            <person name="Johnson S.L."/>
            <person name="Daligault H.E."/>
            <person name="Davenport K.W."/>
            <person name="Coyne S.R."/>
            <person name="Frey K.G."/>
            <person name="Koroleva G.I."/>
            <person name="Broomall S.M."/>
            <person name="Bishop-Lilly K.A."/>
            <person name="Bruce D.C."/>
            <person name="Chertkov O."/>
            <person name="Freitas T."/>
            <person name="Jaissle J."/>
            <person name="Ladner J.T."/>
            <person name="Rosenzweig C.N."/>
            <person name="Gibbons H.S."/>
            <person name="Palacios G.F."/>
            <person name="Redden C.L."/>
            <person name="Xu Y."/>
            <person name="Minogue T.D."/>
            <person name="Chain P.S."/>
        </authorList>
    </citation>
    <scope>NUCLEOTIDE SEQUENCE [LARGE SCALE GENOMIC DNA]</scope>
    <source>
        <strain evidence="3 4">GA01-2794</strain>
    </source>
</reference>
<proteinExistence type="predicted"/>
<dbReference type="Proteomes" id="UP000031830">
    <property type="component" value="Chromosome"/>
</dbReference>
<dbReference type="RefSeq" id="WP_044525732.1">
    <property type="nucleotide sequence ID" value="NZ_CP009440.1"/>
</dbReference>
<evidence type="ECO:0000313" key="3">
    <source>
        <dbReference type="EMBL" id="AJI53196.1"/>
    </source>
</evidence>
<evidence type="ECO:0000256" key="2">
    <source>
        <dbReference type="SAM" id="Phobius"/>
    </source>
</evidence>
<accession>A0A0B6D2U0</accession>
<gene>
    <name evidence="3" type="ORF">LA55_493</name>
</gene>
<feature type="coiled-coil region" evidence="1">
    <location>
        <begin position="149"/>
        <end position="176"/>
    </location>
</feature>
<dbReference type="EMBL" id="CP009440">
    <property type="protein sequence ID" value="AJI53196.1"/>
    <property type="molecule type" value="Genomic_DNA"/>
</dbReference>
<evidence type="ECO:0008006" key="5">
    <source>
        <dbReference type="Google" id="ProtNLM"/>
    </source>
</evidence>
<dbReference type="AlphaFoldDB" id="A0A0B6D2U0"/>
<evidence type="ECO:0000256" key="1">
    <source>
        <dbReference type="SAM" id="Coils"/>
    </source>
</evidence>
<dbReference type="STRING" id="28110.KU46_1027"/>
<evidence type="ECO:0000313" key="4">
    <source>
        <dbReference type="Proteomes" id="UP000031830"/>
    </source>
</evidence>
<feature type="transmembrane region" description="Helical" evidence="2">
    <location>
        <begin position="7"/>
        <end position="23"/>
    </location>
</feature>
<organism evidence="3 4">
    <name type="scientific">Francisella philomiragia</name>
    <dbReference type="NCBI Taxonomy" id="28110"/>
    <lineage>
        <taxon>Bacteria</taxon>
        <taxon>Pseudomonadati</taxon>
        <taxon>Pseudomonadota</taxon>
        <taxon>Gammaproteobacteria</taxon>
        <taxon>Thiotrichales</taxon>
        <taxon>Francisellaceae</taxon>
        <taxon>Francisella</taxon>
    </lineage>
</organism>
<keyword evidence="2" id="KW-0472">Membrane</keyword>
<sequence>MSKFLKYILIIVVLIIIASFVTIKKNNEIVPTVVSVQKIGELSTLKVTVSGNSLYVSDNGTLVENTAKYSYKASATLSINIDKVDIKIDAKDKTITLKVKLPKVTSVTIDFDKTKQLSRQAYTFKVLPRLGVINTDPDNHLANIAYKEVQKLTDNVASSQEHIEEAKNKFVNLMNKQYQPLGWKVVVDWVG</sequence>
<dbReference type="OrthoDB" id="5605730at2"/>
<dbReference type="KEGG" id="fpz:LA55_493"/>
<keyword evidence="2" id="KW-1133">Transmembrane helix</keyword>
<name>A0A0B6D2U0_9GAMM</name>
<dbReference type="InterPro" id="IPR025324">
    <property type="entry name" value="DUF4230"/>
</dbReference>
<dbReference type="Pfam" id="PF14014">
    <property type="entry name" value="DUF4230"/>
    <property type="match status" value="1"/>
</dbReference>
<keyword evidence="2" id="KW-0812">Transmembrane</keyword>